<dbReference type="CDD" id="cd02980">
    <property type="entry name" value="TRX_Fd_family"/>
    <property type="match status" value="1"/>
</dbReference>
<name>X1LXN1_9ZZZZ</name>
<dbReference type="InterPro" id="IPR037225">
    <property type="entry name" value="Nuo51_FMN-bd_sf"/>
</dbReference>
<dbReference type="InterPro" id="IPR011538">
    <property type="entry name" value="Nuo51_FMN-bd"/>
</dbReference>
<evidence type="ECO:0000256" key="4">
    <source>
        <dbReference type="ARBA" id="ARBA00023014"/>
    </source>
</evidence>
<dbReference type="PANTHER" id="PTHR43578:SF3">
    <property type="entry name" value="NADH-QUINONE OXIDOREDUCTASE SUBUNIT F"/>
    <property type="match status" value="1"/>
</dbReference>
<dbReference type="SUPFAM" id="SSF142019">
    <property type="entry name" value="Nqo1 FMN-binding domain-like"/>
    <property type="match status" value="1"/>
</dbReference>
<evidence type="ECO:0000313" key="6">
    <source>
        <dbReference type="EMBL" id="GAI23838.1"/>
    </source>
</evidence>
<organism evidence="6">
    <name type="scientific">marine sediment metagenome</name>
    <dbReference type="NCBI Taxonomy" id="412755"/>
    <lineage>
        <taxon>unclassified sequences</taxon>
        <taxon>metagenomes</taxon>
        <taxon>ecological metagenomes</taxon>
    </lineage>
</organism>
<keyword evidence="4" id="KW-0411">Iron-sulfur</keyword>
<evidence type="ECO:0000256" key="3">
    <source>
        <dbReference type="ARBA" id="ARBA00023004"/>
    </source>
</evidence>
<evidence type="ECO:0000256" key="2">
    <source>
        <dbReference type="ARBA" id="ARBA00022723"/>
    </source>
</evidence>
<protein>
    <recommendedName>
        <fullName evidence="5">NADH-ubiquinone oxidoreductase 51kDa subunit FMN-binding domain-containing protein</fullName>
    </recommendedName>
</protein>
<dbReference type="Gene3D" id="3.40.30.10">
    <property type="entry name" value="Glutaredoxin"/>
    <property type="match status" value="1"/>
</dbReference>
<dbReference type="AlphaFoldDB" id="X1LXN1"/>
<feature type="non-terminal residue" evidence="6">
    <location>
        <position position="278"/>
    </location>
</feature>
<dbReference type="Gene3D" id="6.10.250.1450">
    <property type="match status" value="1"/>
</dbReference>
<keyword evidence="2" id="KW-0479">Metal-binding</keyword>
<dbReference type="PANTHER" id="PTHR43578">
    <property type="entry name" value="NADH-QUINONE OXIDOREDUCTASE SUBUNIT F"/>
    <property type="match status" value="1"/>
</dbReference>
<sequence length="278" mass="30771">GTCGISSGANKVLEAFQREIESRNLADVTILKAACIGLCDREPVVTIVHPIKGETTYYDLSEDKVPKIVEEHLIKDKIVDEWKLNPDDPLLKLQEIRIMHNQDLDPMSIEEYIARDGYQALAKALTQMKPEDVIAEMGKAGLRGRGGAGFPTATKWTFVRNAQGDEKYVVCNGDEGDPGAYMNRAVLEGNPHSIVEGMAIGAYAIGNVRQGYAYVRAEYPLAIETLSHAINQARKYGLLGKNILGTSFEFDLDIFPGAGAFVYSFTYFLFDWFGFDCL</sequence>
<keyword evidence="1" id="KW-0004">4Fe-4S</keyword>
<proteinExistence type="predicted"/>
<dbReference type="EMBL" id="BARV01018804">
    <property type="protein sequence ID" value="GAI23838.1"/>
    <property type="molecule type" value="Genomic_DNA"/>
</dbReference>
<evidence type="ECO:0000256" key="1">
    <source>
        <dbReference type="ARBA" id="ARBA00022485"/>
    </source>
</evidence>
<dbReference type="GO" id="GO:0051539">
    <property type="term" value="F:4 iron, 4 sulfur cluster binding"/>
    <property type="evidence" value="ECO:0007669"/>
    <property type="project" value="UniProtKB-KW"/>
</dbReference>
<reference evidence="6" key="1">
    <citation type="journal article" date="2014" name="Front. Microbiol.">
        <title>High frequency of phylogenetically diverse reductive dehalogenase-homologous genes in deep subseafloor sedimentary metagenomes.</title>
        <authorList>
            <person name="Kawai M."/>
            <person name="Futagami T."/>
            <person name="Toyoda A."/>
            <person name="Takaki Y."/>
            <person name="Nishi S."/>
            <person name="Hori S."/>
            <person name="Arai W."/>
            <person name="Tsubouchi T."/>
            <person name="Morono Y."/>
            <person name="Uchiyama I."/>
            <person name="Ito T."/>
            <person name="Fujiyama A."/>
            <person name="Inagaki F."/>
            <person name="Takami H."/>
        </authorList>
    </citation>
    <scope>NUCLEOTIDE SEQUENCE</scope>
    <source>
        <strain evidence="6">Expedition CK06-06</strain>
    </source>
</reference>
<gene>
    <name evidence="6" type="ORF">S06H3_31728</name>
</gene>
<feature type="domain" description="NADH-ubiquinone oxidoreductase 51kDa subunit FMN-binding" evidence="5">
    <location>
        <begin position="139"/>
        <end position="262"/>
    </location>
</feature>
<feature type="non-terminal residue" evidence="6">
    <location>
        <position position="1"/>
    </location>
</feature>
<dbReference type="InterPro" id="IPR036249">
    <property type="entry name" value="Thioredoxin-like_sf"/>
</dbReference>
<dbReference type="SUPFAM" id="SSF52833">
    <property type="entry name" value="Thioredoxin-like"/>
    <property type="match status" value="1"/>
</dbReference>
<dbReference type="Gene3D" id="3.40.50.11540">
    <property type="entry name" value="NADH-ubiquinone oxidoreductase 51kDa subunit"/>
    <property type="match status" value="1"/>
</dbReference>
<dbReference type="Pfam" id="PF01512">
    <property type="entry name" value="Complex1_51K"/>
    <property type="match status" value="1"/>
</dbReference>
<keyword evidence="3" id="KW-0408">Iron</keyword>
<comment type="caution">
    <text evidence="6">The sequence shown here is derived from an EMBL/GenBank/DDBJ whole genome shotgun (WGS) entry which is preliminary data.</text>
</comment>
<accession>X1LXN1</accession>
<evidence type="ECO:0000259" key="5">
    <source>
        <dbReference type="Pfam" id="PF01512"/>
    </source>
</evidence>
<dbReference type="GO" id="GO:0046872">
    <property type="term" value="F:metal ion binding"/>
    <property type="evidence" value="ECO:0007669"/>
    <property type="project" value="UniProtKB-KW"/>
</dbReference>